<protein>
    <submittedName>
        <fullName evidence="2">Uncharacterized protein</fullName>
    </submittedName>
</protein>
<dbReference type="Proteomes" id="UP000799766">
    <property type="component" value="Unassembled WGS sequence"/>
</dbReference>
<dbReference type="AlphaFoldDB" id="A0A6A6PDK8"/>
<name>A0A6A6PDK8_9PEZI</name>
<gene>
    <name evidence="2" type="ORF">BDY21DRAFT_1864</name>
</gene>
<accession>A0A6A6PDK8</accession>
<sequence>MHHSFQTARATVPRPSLPCQSSLTKRDARCSLHALAKRKGAAMHWMARPKSLAHTAHMRAGISRLTQHARHPCKEITRKKIKRASRRNLSRTLLCKTHSFLSQSVPKRPNAALKKSGRARAACTTRASGSSRFPSSICAVITAPPCTCVNLISTSLRQTQ</sequence>
<reference evidence="2" key="1">
    <citation type="journal article" date="2020" name="Stud. Mycol.">
        <title>101 Dothideomycetes genomes: a test case for predicting lifestyles and emergence of pathogens.</title>
        <authorList>
            <person name="Haridas S."/>
            <person name="Albert R."/>
            <person name="Binder M."/>
            <person name="Bloem J."/>
            <person name="Labutti K."/>
            <person name="Salamov A."/>
            <person name="Andreopoulos B."/>
            <person name="Baker S."/>
            <person name="Barry K."/>
            <person name="Bills G."/>
            <person name="Bluhm B."/>
            <person name="Cannon C."/>
            <person name="Castanera R."/>
            <person name="Culley D."/>
            <person name="Daum C."/>
            <person name="Ezra D."/>
            <person name="Gonzalez J."/>
            <person name="Henrissat B."/>
            <person name="Kuo A."/>
            <person name="Liang C."/>
            <person name="Lipzen A."/>
            <person name="Lutzoni F."/>
            <person name="Magnuson J."/>
            <person name="Mondo S."/>
            <person name="Nolan M."/>
            <person name="Ohm R."/>
            <person name="Pangilinan J."/>
            <person name="Park H.-J."/>
            <person name="Ramirez L."/>
            <person name="Alfaro M."/>
            <person name="Sun H."/>
            <person name="Tritt A."/>
            <person name="Yoshinaga Y."/>
            <person name="Zwiers L.-H."/>
            <person name="Turgeon B."/>
            <person name="Goodwin S."/>
            <person name="Spatafora J."/>
            <person name="Crous P."/>
            <person name="Grigoriev I."/>
        </authorList>
    </citation>
    <scope>NUCLEOTIDE SEQUENCE</scope>
    <source>
        <strain evidence="2">ATCC 16933</strain>
    </source>
</reference>
<proteinExistence type="predicted"/>
<organism evidence="2 3">
    <name type="scientific">Lineolata rhizophorae</name>
    <dbReference type="NCBI Taxonomy" id="578093"/>
    <lineage>
        <taxon>Eukaryota</taxon>
        <taxon>Fungi</taxon>
        <taxon>Dikarya</taxon>
        <taxon>Ascomycota</taxon>
        <taxon>Pezizomycotina</taxon>
        <taxon>Dothideomycetes</taxon>
        <taxon>Dothideomycetes incertae sedis</taxon>
        <taxon>Lineolatales</taxon>
        <taxon>Lineolataceae</taxon>
        <taxon>Lineolata</taxon>
    </lineage>
</organism>
<evidence type="ECO:0000256" key="1">
    <source>
        <dbReference type="SAM" id="MobiDB-lite"/>
    </source>
</evidence>
<evidence type="ECO:0000313" key="3">
    <source>
        <dbReference type="Proteomes" id="UP000799766"/>
    </source>
</evidence>
<feature type="region of interest" description="Disordered" evidence="1">
    <location>
        <begin position="1"/>
        <end position="20"/>
    </location>
</feature>
<keyword evidence="3" id="KW-1185">Reference proteome</keyword>
<dbReference type="EMBL" id="MU001670">
    <property type="protein sequence ID" value="KAF2461837.1"/>
    <property type="molecule type" value="Genomic_DNA"/>
</dbReference>
<evidence type="ECO:0000313" key="2">
    <source>
        <dbReference type="EMBL" id="KAF2461837.1"/>
    </source>
</evidence>